<dbReference type="OrthoDB" id="2129288at2759"/>
<dbReference type="Gene3D" id="3.30.429.10">
    <property type="entry name" value="Macrophage Migration Inhibitory Factor"/>
    <property type="match status" value="2"/>
</dbReference>
<evidence type="ECO:0000313" key="3">
    <source>
        <dbReference type="Proteomes" id="UP000242875"/>
    </source>
</evidence>
<keyword evidence="3" id="KW-1185">Reference proteome</keyword>
<sequence length="119" mass="13972">MPLHRIYYPKDAFSEDDKRQISENLTALYTRPPINIPAFYVIVIFIPLDAENIWLEACFAPFIKERGLDWEFHIEEVERDLWIINGMVAPMPGTEAEKMWIDLNKAVPYEGMPRVGQKF</sequence>
<reference evidence="2 3" key="1">
    <citation type="journal article" date="2017" name="Mycologia">
        <title>Bifiguratus adelaidae, gen. et sp. nov., a new member of Mucoromycotina in endophytic and soil-dwelling habitats.</title>
        <authorList>
            <person name="Torres-Cruz T.J."/>
            <person name="Billingsley Tobias T.L."/>
            <person name="Almatruk M."/>
            <person name="Hesse C."/>
            <person name="Kuske C.R."/>
            <person name="Desiro A."/>
            <person name="Benucci G.M."/>
            <person name="Bonito G."/>
            <person name="Stajich J.E."/>
            <person name="Dunlap C."/>
            <person name="Arnold A.E."/>
            <person name="Porras-Alfaro A."/>
        </authorList>
    </citation>
    <scope>NUCLEOTIDE SEQUENCE [LARGE SCALE GENOMIC DNA]</scope>
    <source>
        <strain evidence="2 3">AZ0501</strain>
    </source>
</reference>
<feature type="domain" description="Tautomerase cis-CaaD-like" evidence="1">
    <location>
        <begin position="56"/>
        <end position="105"/>
    </location>
</feature>
<evidence type="ECO:0000259" key="1">
    <source>
        <dbReference type="Pfam" id="PF14832"/>
    </source>
</evidence>
<protein>
    <recommendedName>
        <fullName evidence="1">Tautomerase cis-CaaD-like domain-containing protein</fullName>
    </recommendedName>
</protein>
<dbReference type="InterPro" id="IPR014347">
    <property type="entry name" value="Tautomerase/MIF_sf"/>
</dbReference>
<dbReference type="EMBL" id="MVBO01000029">
    <property type="protein sequence ID" value="OZJ04815.1"/>
    <property type="molecule type" value="Genomic_DNA"/>
</dbReference>
<dbReference type="InterPro" id="IPR028116">
    <property type="entry name" value="Cis-CaaD-like"/>
</dbReference>
<dbReference type="Proteomes" id="UP000242875">
    <property type="component" value="Unassembled WGS sequence"/>
</dbReference>
<gene>
    <name evidence="2" type="ORF">BZG36_02358</name>
</gene>
<proteinExistence type="predicted"/>
<name>A0A261Y2G3_9FUNG</name>
<comment type="caution">
    <text evidence="2">The sequence shown here is derived from an EMBL/GenBank/DDBJ whole genome shotgun (WGS) entry which is preliminary data.</text>
</comment>
<dbReference type="AlphaFoldDB" id="A0A261Y2G3"/>
<dbReference type="Pfam" id="PF14832">
    <property type="entry name" value="Tautomerase_3"/>
    <property type="match status" value="2"/>
</dbReference>
<accession>A0A261Y2G3</accession>
<feature type="domain" description="Tautomerase cis-CaaD-like" evidence="1">
    <location>
        <begin position="1"/>
        <end position="55"/>
    </location>
</feature>
<evidence type="ECO:0000313" key="2">
    <source>
        <dbReference type="EMBL" id="OZJ04815.1"/>
    </source>
</evidence>
<organism evidence="2 3">
    <name type="scientific">Bifiguratus adelaidae</name>
    <dbReference type="NCBI Taxonomy" id="1938954"/>
    <lineage>
        <taxon>Eukaryota</taxon>
        <taxon>Fungi</taxon>
        <taxon>Fungi incertae sedis</taxon>
        <taxon>Mucoromycota</taxon>
        <taxon>Mucoromycotina</taxon>
        <taxon>Endogonomycetes</taxon>
        <taxon>Endogonales</taxon>
        <taxon>Endogonales incertae sedis</taxon>
        <taxon>Bifiguratus</taxon>
    </lineage>
</organism>